<dbReference type="OrthoDB" id="190951at2759"/>
<accession>A0A9W7F9P0</accession>
<evidence type="ECO:0000256" key="1">
    <source>
        <dbReference type="SAM" id="MobiDB-lite"/>
    </source>
</evidence>
<dbReference type="EMBL" id="BRXZ01000156">
    <property type="protein sequence ID" value="GMI06338.1"/>
    <property type="molecule type" value="Genomic_DNA"/>
</dbReference>
<organism evidence="2 3">
    <name type="scientific">Triparma retinervis</name>
    <dbReference type="NCBI Taxonomy" id="2557542"/>
    <lineage>
        <taxon>Eukaryota</taxon>
        <taxon>Sar</taxon>
        <taxon>Stramenopiles</taxon>
        <taxon>Ochrophyta</taxon>
        <taxon>Bolidophyceae</taxon>
        <taxon>Parmales</taxon>
        <taxon>Triparmaceae</taxon>
        <taxon>Triparma</taxon>
    </lineage>
</organism>
<feature type="region of interest" description="Disordered" evidence="1">
    <location>
        <begin position="1"/>
        <end position="27"/>
    </location>
</feature>
<comment type="caution">
    <text evidence="2">The sequence shown here is derived from an EMBL/GenBank/DDBJ whole genome shotgun (WGS) entry which is preliminary data.</text>
</comment>
<evidence type="ECO:0000313" key="3">
    <source>
        <dbReference type="Proteomes" id="UP001165082"/>
    </source>
</evidence>
<dbReference type="AlphaFoldDB" id="A0A9W7F9P0"/>
<evidence type="ECO:0000313" key="2">
    <source>
        <dbReference type="EMBL" id="GMI06338.1"/>
    </source>
</evidence>
<sequence length="454" mass="50495">MDLPPPPPRAEDTPVSPPVAPERESPSMLSFGGPGWIADVFDVKVDFDNDVLVRDKGQKFTVPFTSCREAIPMYRPGDVISGLITVKSPPGFEVTANMITVRAEEYVCLLDPYVTNDMKRVQQIVVDAPVLIGGEQTFRFELDLSCSVVVDPEGVPPTMPVDFCSPAEDYIGTQFAIKHALVVEIQRPWWTFDVNFHEPFAVYDNTNPAPVKSLGRKQLSENELEQLIQSEIQASYLVGDDETDEDAIRETCTRLYEEGLEVESHVLLIPDFPAETCTFDYGCDSVNTDEGITGTLTIRNSKVDVNHLELSFYKNESIDGAIWETVLKVIQIGKDGPLGEGEKCETPFTPAFEGTHIRIGFKEFKTQTSKLANELDLENEGKFISPTLSKRSSGTGRNLYKHTMSVEYFVRLSTITAGDECNYWDTNEIYLFRQRMPEGAAKKGKNTEAGGSGV</sequence>
<keyword evidence="3" id="KW-1185">Reference proteome</keyword>
<dbReference type="Proteomes" id="UP001165082">
    <property type="component" value="Unassembled WGS sequence"/>
</dbReference>
<gene>
    <name evidence="2" type="ORF">TrRE_jg12111</name>
</gene>
<reference evidence="2" key="1">
    <citation type="submission" date="2022-07" db="EMBL/GenBank/DDBJ databases">
        <title>Genome analysis of Parmales, a sister group of diatoms, reveals the evolutionary specialization of diatoms from phago-mixotrophs to photoautotrophs.</title>
        <authorList>
            <person name="Ban H."/>
            <person name="Sato S."/>
            <person name="Yoshikawa S."/>
            <person name="Kazumasa Y."/>
            <person name="Nakamura Y."/>
            <person name="Ichinomiya M."/>
            <person name="Saitoh K."/>
            <person name="Sato N."/>
            <person name="Blanc-Mathieu R."/>
            <person name="Endo H."/>
            <person name="Kuwata A."/>
            <person name="Ogata H."/>
        </authorList>
    </citation>
    <scope>NUCLEOTIDE SEQUENCE</scope>
</reference>
<dbReference type="InterPro" id="IPR014752">
    <property type="entry name" value="Arrestin-like_C"/>
</dbReference>
<name>A0A9W7F9P0_9STRA</name>
<dbReference type="Gene3D" id="2.60.40.640">
    <property type="match status" value="1"/>
</dbReference>
<protein>
    <submittedName>
        <fullName evidence="2">Uncharacterized protein</fullName>
    </submittedName>
</protein>
<proteinExistence type="predicted"/>